<gene>
    <name evidence="1" type="ORF">S01H4_57391</name>
</gene>
<comment type="caution">
    <text evidence="1">The sequence shown here is derived from an EMBL/GenBank/DDBJ whole genome shotgun (WGS) entry which is preliminary data.</text>
</comment>
<reference evidence="1" key="1">
    <citation type="journal article" date="2014" name="Front. Microbiol.">
        <title>High frequency of phylogenetically diverse reductive dehalogenase-homologous genes in deep subseafloor sedimentary metagenomes.</title>
        <authorList>
            <person name="Kawai M."/>
            <person name="Futagami T."/>
            <person name="Toyoda A."/>
            <person name="Takaki Y."/>
            <person name="Nishi S."/>
            <person name="Hori S."/>
            <person name="Arai W."/>
            <person name="Tsubouchi T."/>
            <person name="Morono Y."/>
            <person name="Uchiyama I."/>
            <person name="Ito T."/>
            <person name="Fujiyama A."/>
            <person name="Inagaki F."/>
            <person name="Takami H."/>
        </authorList>
    </citation>
    <scope>NUCLEOTIDE SEQUENCE</scope>
    <source>
        <strain evidence="1">Expedition CK06-06</strain>
    </source>
</reference>
<dbReference type="EMBL" id="BART01033381">
    <property type="protein sequence ID" value="GAH06946.1"/>
    <property type="molecule type" value="Genomic_DNA"/>
</dbReference>
<accession>X1CF82</accession>
<organism evidence="1">
    <name type="scientific">marine sediment metagenome</name>
    <dbReference type="NCBI Taxonomy" id="412755"/>
    <lineage>
        <taxon>unclassified sequences</taxon>
        <taxon>metagenomes</taxon>
        <taxon>ecological metagenomes</taxon>
    </lineage>
</organism>
<proteinExistence type="predicted"/>
<sequence>TQSQPDNIILQNLIEHWDYEFLINLNQRDIEILDHLNSNFPKLSDLMNDTRFSLSLKRGVEIGKDGYVVYCETCQIYQPLPKKHLVCKTCGSPLNEKFIDNMILESIPEGHEEEFQHFLYSMNRYSANYFKYIRLGMKGINYKSEDTFKKRIVIRQLNQENLICATYNENAWTSQSIYNLEIIKNPVFF</sequence>
<protein>
    <submittedName>
        <fullName evidence="1">Uncharacterized protein</fullName>
    </submittedName>
</protein>
<evidence type="ECO:0000313" key="1">
    <source>
        <dbReference type="EMBL" id="GAH06946.1"/>
    </source>
</evidence>
<feature type="non-terminal residue" evidence="1">
    <location>
        <position position="1"/>
    </location>
</feature>
<name>X1CF82_9ZZZZ</name>
<dbReference type="AlphaFoldDB" id="X1CF82"/>